<dbReference type="WBParaSite" id="nRc.2.0.1.t17729-RA">
    <property type="protein sequence ID" value="nRc.2.0.1.t17729-RA"/>
    <property type="gene ID" value="nRc.2.0.1.g17729"/>
</dbReference>
<name>A0A915IU57_ROMCU</name>
<proteinExistence type="predicted"/>
<sequence>MGRFLTKYSRSHLIDTCSVCSKEEMFTIIAGFI</sequence>
<evidence type="ECO:0000313" key="1">
    <source>
        <dbReference type="Proteomes" id="UP000887565"/>
    </source>
</evidence>
<keyword evidence="1" id="KW-1185">Reference proteome</keyword>
<organism evidence="1 2">
    <name type="scientific">Romanomermis culicivorax</name>
    <name type="common">Nematode worm</name>
    <dbReference type="NCBI Taxonomy" id="13658"/>
    <lineage>
        <taxon>Eukaryota</taxon>
        <taxon>Metazoa</taxon>
        <taxon>Ecdysozoa</taxon>
        <taxon>Nematoda</taxon>
        <taxon>Enoplea</taxon>
        <taxon>Dorylaimia</taxon>
        <taxon>Mermithida</taxon>
        <taxon>Mermithoidea</taxon>
        <taxon>Mermithidae</taxon>
        <taxon>Romanomermis</taxon>
    </lineage>
</organism>
<dbReference type="AlphaFoldDB" id="A0A915IU57"/>
<accession>A0A915IU57</accession>
<reference evidence="2" key="1">
    <citation type="submission" date="2022-11" db="UniProtKB">
        <authorList>
            <consortium name="WormBaseParasite"/>
        </authorList>
    </citation>
    <scope>IDENTIFICATION</scope>
</reference>
<protein>
    <submittedName>
        <fullName evidence="2">Uncharacterized protein</fullName>
    </submittedName>
</protein>
<dbReference type="Proteomes" id="UP000887565">
    <property type="component" value="Unplaced"/>
</dbReference>
<evidence type="ECO:0000313" key="2">
    <source>
        <dbReference type="WBParaSite" id="nRc.2.0.1.t17729-RA"/>
    </source>
</evidence>